<dbReference type="InterPro" id="IPR036237">
    <property type="entry name" value="Xyl_isomerase-like_sf"/>
</dbReference>
<organism evidence="2 3">
    <name type="scientific">Massiliimalia timonensis</name>
    <dbReference type="NCBI Taxonomy" id="1987501"/>
    <lineage>
        <taxon>Bacteria</taxon>
        <taxon>Bacillati</taxon>
        <taxon>Bacillota</taxon>
        <taxon>Clostridia</taxon>
        <taxon>Eubacteriales</taxon>
        <taxon>Oscillospiraceae</taxon>
        <taxon>Massiliimalia</taxon>
    </lineage>
</organism>
<protein>
    <submittedName>
        <fullName evidence="2">Sugar phosphate isomerase/epimerase</fullName>
    </submittedName>
</protein>
<comment type="caution">
    <text evidence="2">The sequence shown here is derived from an EMBL/GenBank/DDBJ whole genome shotgun (WGS) entry which is preliminary data.</text>
</comment>
<evidence type="ECO:0000259" key="1">
    <source>
        <dbReference type="Pfam" id="PF01261"/>
    </source>
</evidence>
<name>A0A8J6TUN4_9FIRM</name>
<dbReference type="Proteomes" id="UP000632659">
    <property type="component" value="Unassembled WGS sequence"/>
</dbReference>
<dbReference type="PANTHER" id="PTHR12110">
    <property type="entry name" value="HYDROXYPYRUVATE ISOMERASE"/>
    <property type="match status" value="1"/>
</dbReference>
<dbReference type="Pfam" id="PF01261">
    <property type="entry name" value="AP_endonuc_2"/>
    <property type="match status" value="1"/>
</dbReference>
<dbReference type="GO" id="GO:0016853">
    <property type="term" value="F:isomerase activity"/>
    <property type="evidence" value="ECO:0007669"/>
    <property type="project" value="UniProtKB-KW"/>
</dbReference>
<evidence type="ECO:0000313" key="2">
    <source>
        <dbReference type="EMBL" id="MBC8610708.1"/>
    </source>
</evidence>
<dbReference type="AlphaFoldDB" id="A0A8J6TUN4"/>
<keyword evidence="3" id="KW-1185">Reference proteome</keyword>
<gene>
    <name evidence="2" type="ORF">H8702_06170</name>
</gene>
<feature type="domain" description="Xylose isomerase-like TIM barrel" evidence="1">
    <location>
        <begin position="25"/>
        <end position="274"/>
    </location>
</feature>
<sequence length="279" mass="31634">MYNNVKFSVFTKPWKDISLEELAFLVKDMGFDAIEYPLRAGYQVQPEDGAAGIKKLCSVMNSNGLEISSIAGGIDVRFVEGSNEVIGIDEELFAGCGEAGVKIIRICQNMERGLDFHQNLDQIRYKYDALLPYCEKYNVTLGVQMHFGYSISNSAETYLLLKDYDPRYIAAVWDSGHSGLAGNEPSFAIDTVWEQLCMVNFKAAYRWRINGPEQFPAKWDVHWTTGKNACGEWKEAVDHLKKRGYKGYICLPAEYSDEANVEAYTREDIAYIKQLFADK</sequence>
<dbReference type="RefSeq" id="WP_187536396.1">
    <property type="nucleotide sequence ID" value="NZ_JACRTL010000002.1"/>
</dbReference>
<accession>A0A8J6TUN4</accession>
<dbReference type="Gene3D" id="3.20.20.150">
    <property type="entry name" value="Divalent-metal-dependent TIM barrel enzymes"/>
    <property type="match status" value="1"/>
</dbReference>
<keyword evidence="2" id="KW-0413">Isomerase</keyword>
<dbReference type="SUPFAM" id="SSF51658">
    <property type="entry name" value="Xylose isomerase-like"/>
    <property type="match status" value="1"/>
</dbReference>
<dbReference type="InterPro" id="IPR013022">
    <property type="entry name" value="Xyl_isomerase-like_TIM-brl"/>
</dbReference>
<reference evidence="2" key="1">
    <citation type="submission" date="2020-08" db="EMBL/GenBank/DDBJ databases">
        <title>Genome public.</title>
        <authorList>
            <person name="Liu C."/>
            <person name="Sun Q."/>
        </authorList>
    </citation>
    <scope>NUCLEOTIDE SEQUENCE</scope>
    <source>
        <strain evidence="2">NSJ-15</strain>
    </source>
</reference>
<dbReference type="InterPro" id="IPR050312">
    <property type="entry name" value="IolE/XylAMocC-like"/>
</dbReference>
<evidence type="ECO:0000313" key="3">
    <source>
        <dbReference type="Proteomes" id="UP000632659"/>
    </source>
</evidence>
<proteinExistence type="predicted"/>
<dbReference type="EMBL" id="JACRTL010000002">
    <property type="protein sequence ID" value="MBC8610708.1"/>
    <property type="molecule type" value="Genomic_DNA"/>
</dbReference>